<keyword evidence="1" id="KW-0805">Transcription regulation</keyword>
<reference evidence="5" key="2">
    <citation type="journal article" date="2021" name="PeerJ">
        <title>Extensive microbial diversity within the chicken gut microbiome revealed by metagenomics and culture.</title>
        <authorList>
            <person name="Gilroy R."/>
            <person name="Ravi A."/>
            <person name="Getino M."/>
            <person name="Pursley I."/>
            <person name="Horton D.L."/>
            <person name="Alikhan N.F."/>
            <person name="Baker D."/>
            <person name="Gharbi K."/>
            <person name="Hall N."/>
            <person name="Watson M."/>
            <person name="Adriaenssens E.M."/>
            <person name="Foster-Nyarko E."/>
            <person name="Jarju S."/>
            <person name="Secka A."/>
            <person name="Antonio M."/>
            <person name="Oren A."/>
            <person name="Chaudhuri R.R."/>
            <person name="La Ragione R."/>
            <person name="Hildebrand F."/>
            <person name="Pallen M.J."/>
        </authorList>
    </citation>
    <scope>NUCLEOTIDE SEQUENCE</scope>
    <source>
        <strain evidence="5">ChiBcec2-4451</strain>
    </source>
</reference>
<dbReference type="InterPro" id="IPR003313">
    <property type="entry name" value="AraC-bd"/>
</dbReference>
<dbReference type="InterPro" id="IPR020449">
    <property type="entry name" value="Tscrpt_reg_AraC-type_HTH"/>
</dbReference>
<reference evidence="5" key="1">
    <citation type="submission" date="2020-10" db="EMBL/GenBank/DDBJ databases">
        <authorList>
            <person name="Gilroy R."/>
        </authorList>
    </citation>
    <scope>NUCLEOTIDE SEQUENCE</scope>
    <source>
        <strain evidence="5">ChiBcec2-4451</strain>
    </source>
</reference>
<dbReference type="GO" id="GO:0003700">
    <property type="term" value="F:DNA-binding transcription factor activity"/>
    <property type="evidence" value="ECO:0007669"/>
    <property type="project" value="InterPro"/>
</dbReference>
<dbReference type="InterPro" id="IPR009057">
    <property type="entry name" value="Homeodomain-like_sf"/>
</dbReference>
<dbReference type="Proteomes" id="UP000886723">
    <property type="component" value="Unassembled WGS sequence"/>
</dbReference>
<dbReference type="PROSITE" id="PS00041">
    <property type="entry name" value="HTH_ARAC_FAMILY_1"/>
    <property type="match status" value="1"/>
</dbReference>
<evidence type="ECO:0000313" key="6">
    <source>
        <dbReference type="Proteomes" id="UP000886723"/>
    </source>
</evidence>
<keyword evidence="3" id="KW-0804">Transcription</keyword>
<dbReference type="AlphaFoldDB" id="A0A9D1NVY4"/>
<dbReference type="PANTHER" id="PTHR43280:SF28">
    <property type="entry name" value="HTH-TYPE TRANSCRIPTIONAL ACTIVATOR RHAS"/>
    <property type="match status" value="1"/>
</dbReference>
<keyword evidence="2" id="KW-0238">DNA-binding</keyword>
<evidence type="ECO:0000259" key="4">
    <source>
        <dbReference type="PROSITE" id="PS01124"/>
    </source>
</evidence>
<dbReference type="SUPFAM" id="SSF51182">
    <property type="entry name" value="RmlC-like cupins"/>
    <property type="match status" value="1"/>
</dbReference>
<protein>
    <submittedName>
        <fullName evidence="5">Helix-turn-helix domain-containing protein</fullName>
    </submittedName>
</protein>
<dbReference type="Gene3D" id="1.10.10.60">
    <property type="entry name" value="Homeodomain-like"/>
    <property type="match status" value="2"/>
</dbReference>
<proteinExistence type="predicted"/>
<evidence type="ECO:0000256" key="2">
    <source>
        <dbReference type="ARBA" id="ARBA00023125"/>
    </source>
</evidence>
<dbReference type="InterPro" id="IPR018060">
    <property type="entry name" value="HTH_AraC"/>
</dbReference>
<dbReference type="PRINTS" id="PR00032">
    <property type="entry name" value="HTHARAC"/>
</dbReference>
<dbReference type="InterPro" id="IPR018062">
    <property type="entry name" value="HTH_AraC-typ_CS"/>
</dbReference>
<evidence type="ECO:0000313" key="5">
    <source>
        <dbReference type="EMBL" id="HIV13801.1"/>
    </source>
</evidence>
<dbReference type="Pfam" id="PF02311">
    <property type="entry name" value="AraC_binding"/>
    <property type="match status" value="1"/>
</dbReference>
<comment type="caution">
    <text evidence="5">The sequence shown here is derived from an EMBL/GenBank/DDBJ whole genome shotgun (WGS) entry which is preliminary data.</text>
</comment>
<dbReference type="SUPFAM" id="SSF46689">
    <property type="entry name" value="Homeodomain-like"/>
    <property type="match status" value="2"/>
</dbReference>
<dbReference type="SMART" id="SM00342">
    <property type="entry name" value="HTH_ARAC"/>
    <property type="match status" value="1"/>
</dbReference>
<gene>
    <name evidence="5" type="ORF">IAA63_11775</name>
</gene>
<dbReference type="InterPro" id="IPR014710">
    <property type="entry name" value="RmlC-like_jellyroll"/>
</dbReference>
<evidence type="ECO:0000256" key="1">
    <source>
        <dbReference type="ARBA" id="ARBA00023015"/>
    </source>
</evidence>
<dbReference type="PROSITE" id="PS01124">
    <property type="entry name" value="HTH_ARAC_FAMILY_2"/>
    <property type="match status" value="1"/>
</dbReference>
<feature type="domain" description="HTH araC/xylS-type" evidence="4">
    <location>
        <begin position="204"/>
        <end position="302"/>
    </location>
</feature>
<sequence length="309" mass="36014">MNETTIQNLREKRPHGTVLFPCAVYRCFGSEGSLRVKPHWHEEIEIVYLKSGKYSLSINMEPFEVSRECFFFINRGELHQIASLSADFQEMAIVFDPQLLRFQTYDPTDEYIIHPLIQGSLTFPRYMNSSHPAFLRFRQEYDNIIRAFCRGQQVPPTGEQVYTTDTVSHLQTKASLLQILALLSEYGMMDGTRRPENHRVESVKTVLTYIGQHYQDKLYVKDLSDLASMNEQYFCRFFKKAVGKSPIDYINDVRLTQVIRLLEGTELPVTQICLECGFNNIGNFQRLFRRKTGTTPLQYRKTFLSNKSK</sequence>
<dbReference type="GO" id="GO:0043565">
    <property type="term" value="F:sequence-specific DNA binding"/>
    <property type="evidence" value="ECO:0007669"/>
    <property type="project" value="InterPro"/>
</dbReference>
<dbReference type="InterPro" id="IPR011051">
    <property type="entry name" value="RmlC_Cupin_sf"/>
</dbReference>
<dbReference type="EMBL" id="DVON01000249">
    <property type="protein sequence ID" value="HIV13801.1"/>
    <property type="molecule type" value="Genomic_DNA"/>
</dbReference>
<dbReference type="PANTHER" id="PTHR43280">
    <property type="entry name" value="ARAC-FAMILY TRANSCRIPTIONAL REGULATOR"/>
    <property type="match status" value="1"/>
</dbReference>
<evidence type="ECO:0000256" key="3">
    <source>
        <dbReference type="ARBA" id="ARBA00023163"/>
    </source>
</evidence>
<accession>A0A9D1NVY4</accession>
<dbReference type="Pfam" id="PF12833">
    <property type="entry name" value="HTH_18"/>
    <property type="match status" value="1"/>
</dbReference>
<dbReference type="Gene3D" id="2.60.120.10">
    <property type="entry name" value="Jelly Rolls"/>
    <property type="match status" value="1"/>
</dbReference>
<name>A0A9D1NVY4_9FIRM</name>
<organism evidence="5 6">
    <name type="scientific">Candidatus Pullilachnospira stercoravium</name>
    <dbReference type="NCBI Taxonomy" id="2840913"/>
    <lineage>
        <taxon>Bacteria</taxon>
        <taxon>Bacillati</taxon>
        <taxon>Bacillota</taxon>
        <taxon>Clostridia</taxon>
        <taxon>Lachnospirales</taxon>
        <taxon>Lachnospiraceae</taxon>
        <taxon>Lachnospiraceae incertae sedis</taxon>
        <taxon>Candidatus Pullilachnospira</taxon>
    </lineage>
</organism>